<accession>A9UVJ8</accession>
<dbReference type="NCBIfam" id="TIGR01351">
    <property type="entry name" value="adk"/>
    <property type="match status" value="1"/>
</dbReference>
<dbReference type="InterPro" id="IPR007862">
    <property type="entry name" value="Adenylate_kinase_lid-dom"/>
</dbReference>
<dbReference type="GO" id="GO:0046899">
    <property type="term" value="F:nucleoside triphosphate adenylate kinase activity"/>
    <property type="evidence" value="ECO:0000318"/>
    <property type="project" value="GO_Central"/>
</dbReference>
<dbReference type="KEGG" id="mbr:MONBRDRAFT_21342"/>
<dbReference type="Gene3D" id="3.40.50.300">
    <property type="entry name" value="P-loop containing nucleotide triphosphate hydrolases"/>
    <property type="match status" value="1"/>
</dbReference>
<organism evidence="6 7">
    <name type="scientific">Monosiga brevicollis</name>
    <name type="common">Choanoflagellate</name>
    <dbReference type="NCBI Taxonomy" id="81824"/>
    <lineage>
        <taxon>Eukaryota</taxon>
        <taxon>Choanoflagellata</taxon>
        <taxon>Craspedida</taxon>
        <taxon>Salpingoecidae</taxon>
        <taxon>Monosiga</taxon>
    </lineage>
</organism>
<dbReference type="Proteomes" id="UP000001357">
    <property type="component" value="Unassembled WGS sequence"/>
</dbReference>
<reference evidence="6 7" key="1">
    <citation type="journal article" date="2008" name="Nature">
        <title>The genome of the choanoflagellate Monosiga brevicollis and the origin of metazoans.</title>
        <authorList>
            <consortium name="JGI Sequencing"/>
            <person name="King N."/>
            <person name="Westbrook M.J."/>
            <person name="Young S.L."/>
            <person name="Kuo A."/>
            <person name="Abedin M."/>
            <person name="Chapman J."/>
            <person name="Fairclough S."/>
            <person name="Hellsten U."/>
            <person name="Isogai Y."/>
            <person name="Letunic I."/>
            <person name="Marr M."/>
            <person name="Pincus D."/>
            <person name="Putnam N."/>
            <person name="Rokas A."/>
            <person name="Wright K.J."/>
            <person name="Zuzow R."/>
            <person name="Dirks W."/>
            <person name="Good M."/>
            <person name="Goodstein D."/>
            <person name="Lemons D."/>
            <person name="Li W."/>
            <person name="Lyons J.B."/>
            <person name="Morris A."/>
            <person name="Nichols S."/>
            <person name="Richter D.J."/>
            <person name="Salamov A."/>
            <person name="Bork P."/>
            <person name="Lim W.A."/>
            <person name="Manning G."/>
            <person name="Miller W.T."/>
            <person name="McGinnis W."/>
            <person name="Shapiro H."/>
            <person name="Tjian R."/>
            <person name="Grigoriev I.V."/>
            <person name="Rokhsar D."/>
        </authorList>
    </citation>
    <scope>NUCLEOTIDE SEQUENCE [LARGE SCALE GENOMIC DNA]</scope>
    <source>
        <strain evidence="7">MX1 / ATCC 50154</strain>
    </source>
</reference>
<proteinExistence type="inferred from homology"/>
<comment type="similarity">
    <text evidence="4">Belongs to the adenylate kinase family.</text>
</comment>
<dbReference type="CDD" id="cd01428">
    <property type="entry name" value="ADK"/>
    <property type="match status" value="1"/>
</dbReference>
<dbReference type="InterPro" id="IPR000850">
    <property type="entry name" value="Adenylat/UMP-CMP_kin"/>
</dbReference>
<protein>
    <recommendedName>
        <fullName evidence="5">Adenylate kinase active site lid domain-containing protein</fullName>
    </recommendedName>
</protein>
<dbReference type="Pfam" id="PF00406">
    <property type="entry name" value="ADK"/>
    <property type="match status" value="1"/>
</dbReference>
<dbReference type="GO" id="GO:0009142">
    <property type="term" value="P:nucleoside triphosphate biosynthetic process"/>
    <property type="evidence" value="ECO:0000318"/>
    <property type="project" value="GO_Central"/>
</dbReference>
<evidence type="ECO:0000256" key="4">
    <source>
        <dbReference type="RuleBase" id="RU003330"/>
    </source>
</evidence>
<evidence type="ECO:0000256" key="1">
    <source>
        <dbReference type="ARBA" id="ARBA00022679"/>
    </source>
</evidence>
<dbReference type="PROSITE" id="PS00113">
    <property type="entry name" value="ADENYLATE_KINASE"/>
    <property type="match status" value="1"/>
</dbReference>
<dbReference type="Pfam" id="PF05191">
    <property type="entry name" value="ADK_lid"/>
    <property type="match status" value="1"/>
</dbReference>
<dbReference type="InterPro" id="IPR033690">
    <property type="entry name" value="Adenylat_kinase_CS"/>
</dbReference>
<keyword evidence="7" id="KW-1185">Reference proteome</keyword>
<dbReference type="InterPro" id="IPR006259">
    <property type="entry name" value="Adenyl_kin_sub"/>
</dbReference>
<dbReference type="AlphaFoldDB" id="A9UVJ8"/>
<evidence type="ECO:0000256" key="3">
    <source>
        <dbReference type="ARBA" id="ARBA00022777"/>
    </source>
</evidence>
<dbReference type="GeneID" id="5889709"/>
<sequence length="204" mass="22390">MSTQGGGKGTIAKRLEADFGLRILGTGDMIRQHIREGTELGKKVQSIVQAGGLVPDDDVVDLVLATLNDQADGNYVLDGFPRTVPQAERLEEVVAPRAILNIDVPSETIVERLKDRLFHPGSGRIYNLQFTPPKVEGKDDVTGEPLVRRADDEPETVRARLAEYARSTAPIINYYGDRVVTFSGTETNKIYPEVQAYLKEVLGA</sequence>
<keyword evidence="3 4" id="KW-0418">Kinase</keyword>
<dbReference type="SUPFAM" id="SSF52540">
    <property type="entry name" value="P-loop containing nucleoside triphosphate hydrolases"/>
    <property type="match status" value="1"/>
</dbReference>
<evidence type="ECO:0000313" key="6">
    <source>
        <dbReference type="EMBL" id="EDQ90410.1"/>
    </source>
</evidence>
<dbReference type="HAMAP" id="MF_00235">
    <property type="entry name" value="Adenylate_kinase_Adk"/>
    <property type="match status" value="1"/>
</dbReference>
<dbReference type="RefSeq" id="XP_001744461.1">
    <property type="nucleotide sequence ID" value="XM_001744409.1"/>
</dbReference>
<dbReference type="InParanoid" id="A9UVJ8"/>
<dbReference type="GO" id="GO:0005759">
    <property type="term" value="C:mitochondrial matrix"/>
    <property type="evidence" value="ECO:0000318"/>
    <property type="project" value="GO_Central"/>
</dbReference>
<evidence type="ECO:0000256" key="2">
    <source>
        <dbReference type="ARBA" id="ARBA00022741"/>
    </source>
</evidence>
<dbReference type="GO" id="GO:0005737">
    <property type="term" value="C:cytoplasm"/>
    <property type="evidence" value="ECO:0000318"/>
    <property type="project" value="GO_Central"/>
</dbReference>
<gene>
    <name evidence="6" type="ORF">MONBRDRAFT_21342</name>
</gene>
<dbReference type="FunCoup" id="A9UVJ8">
    <property type="interactions" value="861"/>
</dbReference>
<dbReference type="GO" id="GO:0004017">
    <property type="term" value="F:AMP kinase activity"/>
    <property type="evidence" value="ECO:0000318"/>
    <property type="project" value="GO_Central"/>
</dbReference>
<dbReference type="GO" id="GO:0046033">
    <property type="term" value="P:AMP metabolic process"/>
    <property type="evidence" value="ECO:0000318"/>
    <property type="project" value="GO_Central"/>
</dbReference>
<dbReference type="PRINTS" id="PR00094">
    <property type="entry name" value="ADENYLTKNASE"/>
</dbReference>
<keyword evidence="2" id="KW-0547">Nucleotide-binding</keyword>
<keyword evidence="1 4" id="KW-0808">Transferase</keyword>
<evidence type="ECO:0000259" key="5">
    <source>
        <dbReference type="Pfam" id="PF05191"/>
    </source>
</evidence>
<evidence type="ECO:0000313" key="7">
    <source>
        <dbReference type="Proteomes" id="UP000001357"/>
    </source>
</evidence>
<dbReference type="FunFam" id="3.40.50.300:FF:000106">
    <property type="entry name" value="Adenylate kinase mitochondrial"/>
    <property type="match status" value="1"/>
</dbReference>
<dbReference type="EMBL" id="CH991547">
    <property type="protein sequence ID" value="EDQ90410.1"/>
    <property type="molecule type" value="Genomic_DNA"/>
</dbReference>
<feature type="domain" description="Adenylate kinase active site lid" evidence="5">
    <location>
        <begin position="116"/>
        <end position="151"/>
    </location>
</feature>
<dbReference type="OMA" id="YPRNMSQ"/>
<dbReference type="eggNOG" id="KOG3078">
    <property type="taxonomic scope" value="Eukaryota"/>
</dbReference>
<dbReference type="PANTHER" id="PTHR23359">
    <property type="entry name" value="NUCLEOTIDE KINASE"/>
    <property type="match status" value="1"/>
</dbReference>
<dbReference type="STRING" id="81824.A9UVJ8"/>
<dbReference type="GO" id="GO:0005524">
    <property type="term" value="F:ATP binding"/>
    <property type="evidence" value="ECO:0007669"/>
    <property type="project" value="InterPro"/>
</dbReference>
<dbReference type="InterPro" id="IPR027417">
    <property type="entry name" value="P-loop_NTPase"/>
</dbReference>
<name>A9UVJ8_MONBE</name>